<keyword evidence="4" id="KW-1185">Reference proteome</keyword>
<feature type="transmembrane region" description="Helical" evidence="1">
    <location>
        <begin position="348"/>
        <end position="365"/>
    </location>
</feature>
<protein>
    <recommendedName>
        <fullName evidence="2">RGS domain-containing protein</fullName>
    </recommendedName>
</protein>
<dbReference type="PROSITE" id="PS50132">
    <property type="entry name" value="RGS"/>
    <property type="match status" value="1"/>
</dbReference>
<keyword evidence="1" id="KW-0472">Membrane</keyword>
<evidence type="ECO:0000256" key="1">
    <source>
        <dbReference type="SAM" id="Phobius"/>
    </source>
</evidence>
<evidence type="ECO:0000313" key="4">
    <source>
        <dbReference type="Proteomes" id="UP000680365"/>
    </source>
</evidence>
<keyword evidence="1" id="KW-1133">Transmembrane helix</keyword>
<keyword evidence="1" id="KW-0812">Transmembrane</keyword>
<reference evidence="3 4" key="1">
    <citation type="journal article" date="2021" name="Nat. Commun.">
        <title>Reductive evolution and unique predatory mode in the CPR bacterium Vampirococcus lugosii.</title>
        <authorList>
            <person name="Moreira D."/>
            <person name="Zivanovic Y."/>
            <person name="Lopez-Archilla A.I."/>
            <person name="Iniesto M."/>
            <person name="Lopez-Garcia P."/>
        </authorList>
    </citation>
    <scope>NUCLEOTIDE SEQUENCE [LARGE SCALE GENOMIC DNA]</scope>
    <source>
        <strain evidence="3">Chiprana</strain>
    </source>
</reference>
<feature type="transmembrane region" description="Helical" evidence="1">
    <location>
        <begin position="323"/>
        <end position="342"/>
    </location>
</feature>
<accession>A0ABS5QKB6</accession>
<name>A0ABS5QKB6_9BACT</name>
<feature type="domain" description="RGS" evidence="2">
    <location>
        <begin position="96"/>
        <end position="140"/>
    </location>
</feature>
<dbReference type="EMBL" id="JAEDAM010000009">
    <property type="protein sequence ID" value="MBS8121690.1"/>
    <property type="molecule type" value="Genomic_DNA"/>
</dbReference>
<sequence length="417" mass="51221">MECINCIFFERYLIFKFSIFDGLINIKFFIFDIKKNEYIIIYYFILKIKIKMISYKEINYIIDLFREVESSISEIDFFDCKSNNNFLYSFLYIINFRQFIINKIYENKNMRFYLNVFNFQKNFNSLDDIENIIKNNNIFEIDFDKNNLHKIYSKNLVTISFFIRYLENNNILNLNNLFLKKLSFYEFEKFKKNKIINYKNPIYDFYKNKFLWKNNFDKFFDEKYEEVKIEYKDKLKNKKDIGYTEYKLMRLYNYNILYKSYQSINNFNFIKYFIAKYIFDIGNYFKYNSNQIKFLYLFHFCKNYEQYKKFHSLFYKKISQKKIDLYLIGFFSFVGIFTAYFINFNIGFFVFLIIFVVIIIGIYSYKRNFLSILPTIRAICLGGILISVIYFGYEININFSKDSLLNMTVNILSGKNK</sequence>
<dbReference type="Proteomes" id="UP000680365">
    <property type="component" value="Unassembled WGS sequence"/>
</dbReference>
<evidence type="ECO:0000313" key="3">
    <source>
        <dbReference type="EMBL" id="MBS8121690.1"/>
    </source>
</evidence>
<proteinExistence type="predicted"/>
<organism evidence="3 4">
    <name type="scientific">Candidatus Vampirococcus lugosii</name>
    <dbReference type="NCBI Taxonomy" id="2789015"/>
    <lineage>
        <taxon>Bacteria</taxon>
        <taxon>Candidatus Absconditibacteriota</taxon>
        <taxon>Vampirococcus</taxon>
    </lineage>
</organism>
<gene>
    <name evidence="3" type="ORF">VAMP_13n41</name>
</gene>
<feature type="transmembrane region" description="Helical" evidence="1">
    <location>
        <begin position="372"/>
        <end position="393"/>
    </location>
</feature>
<dbReference type="InterPro" id="IPR016137">
    <property type="entry name" value="RGS"/>
</dbReference>
<evidence type="ECO:0000259" key="2">
    <source>
        <dbReference type="PROSITE" id="PS50132"/>
    </source>
</evidence>
<comment type="caution">
    <text evidence="3">The sequence shown here is derived from an EMBL/GenBank/DDBJ whole genome shotgun (WGS) entry which is preliminary data.</text>
</comment>